<evidence type="ECO:0000313" key="3">
    <source>
        <dbReference type="Proteomes" id="UP000192591"/>
    </source>
</evidence>
<sequence>MIRTTERRATHAYRLFQVEVRRAVRLGPSFVRVTFTGPELDAFADNGFDQRIKVVFPLPGRTLDELAWGTDWHERWRALPERERPALRTYTVRAVRPASAEVDVEFVVHGDSATASRWAAAAAPGDRVGLVGPDARYPGEHRGVGFRPPSGTSTVLLAGDETAVPAVVNILERLPSGMRGVALLEVPHRDDVRPVVAPAGVTVTWLARHGAAHGSLLIPAVSEAAARRPVLRVGRDNVIAHESDGTAPIWEVPDPSAAVPTGTFTWLAGEAGVVTTLRRRLVGQLGVDPSTVAFMGYWRRGANAV</sequence>
<dbReference type="PANTHER" id="PTHR30157:SF0">
    <property type="entry name" value="NADPH-DEPENDENT FERRIC-CHELATE REDUCTASE"/>
    <property type="match status" value="1"/>
</dbReference>
<dbReference type="Pfam" id="PF08021">
    <property type="entry name" value="FAD_binding_9"/>
    <property type="match status" value="1"/>
</dbReference>
<protein>
    <submittedName>
        <fullName evidence="2">NADPH-dependent ferric siderophore reductase</fullName>
    </submittedName>
</protein>
<proteinExistence type="predicted"/>
<dbReference type="STRING" id="1962155.B1813_03280"/>
<dbReference type="AlphaFoldDB" id="A0A1V9AD84"/>
<dbReference type="CDD" id="cd06193">
    <property type="entry name" value="siderophore_interacting"/>
    <property type="match status" value="1"/>
</dbReference>
<accession>A0A1V9AD84</accession>
<dbReference type="InterPro" id="IPR013113">
    <property type="entry name" value="SIP_FAD-bd"/>
</dbReference>
<dbReference type="Gene3D" id="3.40.50.80">
    <property type="entry name" value="Nucleotide-binding domain of ferredoxin-NADP reductase (FNR) module"/>
    <property type="match status" value="1"/>
</dbReference>
<evidence type="ECO:0000259" key="1">
    <source>
        <dbReference type="PROSITE" id="PS51384"/>
    </source>
</evidence>
<organism evidence="2 3">
    <name type="scientific">Saccharomonospora piscinae</name>
    <dbReference type="NCBI Taxonomy" id="687388"/>
    <lineage>
        <taxon>Bacteria</taxon>
        <taxon>Bacillati</taxon>
        <taxon>Actinomycetota</taxon>
        <taxon>Actinomycetes</taxon>
        <taxon>Pseudonocardiales</taxon>
        <taxon>Pseudonocardiaceae</taxon>
        <taxon>Saccharomonospora</taxon>
    </lineage>
</organism>
<dbReference type="Pfam" id="PF04954">
    <property type="entry name" value="SIP"/>
    <property type="match status" value="1"/>
</dbReference>
<name>A0A1V9AD84_SACPI</name>
<dbReference type="Proteomes" id="UP000192591">
    <property type="component" value="Unassembled WGS sequence"/>
</dbReference>
<keyword evidence="3" id="KW-1185">Reference proteome</keyword>
<evidence type="ECO:0000313" key="2">
    <source>
        <dbReference type="EMBL" id="OQO95087.1"/>
    </source>
</evidence>
<reference evidence="2 3" key="1">
    <citation type="submission" date="2017-02" db="EMBL/GenBank/DDBJ databases">
        <title>Draft genome of Saccharomonospora sp. 154.</title>
        <authorList>
            <person name="Alonso-Carmona G.S."/>
            <person name="De La Haba R."/>
            <person name="Vera-Gargallo B."/>
            <person name="Sandoval-Trujillo A.H."/>
            <person name="Ramirez-Duran N."/>
            <person name="Ventosa A."/>
        </authorList>
    </citation>
    <scope>NUCLEOTIDE SEQUENCE [LARGE SCALE GENOMIC DNA]</scope>
    <source>
        <strain evidence="2 3">LRS4.154</strain>
    </source>
</reference>
<comment type="caution">
    <text evidence="2">The sequence shown here is derived from an EMBL/GenBank/DDBJ whole genome shotgun (WGS) entry which is preliminary data.</text>
</comment>
<dbReference type="EMBL" id="MWIH01000002">
    <property type="protein sequence ID" value="OQO95087.1"/>
    <property type="molecule type" value="Genomic_DNA"/>
</dbReference>
<dbReference type="PANTHER" id="PTHR30157">
    <property type="entry name" value="FERRIC REDUCTASE, NADPH-DEPENDENT"/>
    <property type="match status" value="1"/>
</dbReference>
<dbReference type="Gene3D" id="2.40.30.10">
    <property type="entry name" value="Translation factors"/>
    <property type="match status" value="1"/>
</dbReference>
<dbReference type="PROSITE" id="PS51384">
    <property type="entry name" value="FAD_FR"/>
    <property type="match status" value="1"/>
</dbReference>
<dbReference type="InterPro" id="IPR039261">
    <property type="entry name" value="FNR_nucleotide-bd"/>
</dbReference>
<dbReference type="RefSeq" id="WP_081190482.1">
    <property type="nucleotide sequence ID" value="NZ_MWIH01000002.1"/>
</dbReference>
<dbReference type="GO" id="GO:0016491">
    <property type="term" value="F:oxidoreductase activity"/>
    <property type="evidence" value="ECO:0007669"/>
    <property type="project" value="InterPro"/>
</dbReference>
<dbReference type="InterPro" id="IPR039374">
    <property type="entry name" value="SIP_fam"/>
</dbReference>
<feature type="domain" description="FAD-binding FR-type" evidence="1">
    <location>
        <begin position="13"/>
        <end position="140"/>
    </location>
</feature>
<dbReference type="InterPro" id="IPR017938">
    <property type="entry name" value="Riboflavin_synthase-like_b-brl"/>
</dbReference>
<dbReference type="InterPro" id="IPR007037">
    <property type="entry name" value="SIP_rossman_dom"/>
</dbReference>
<dbReference type="InterPro" id="IPR017927">
    <property type="entry name" value="FAD-bd_FR_type"/>
</dbReference>
<gene>
    <name evidence="2" type="ORF">B1813_03280</name>
</gene>
<dbReference type="SUPFAM" id="SSF63380">
    <property type="entry name" value="Riboflavin synthase domain-like"/>
    <property type="match status" value="1"/>
</dbReference>